<organism evidence="8 9">
    <name type="scientific">Cuscuta epithymum</name>
    <dbReference type="NCBI Taxonomy" id="186058"/>
    <lineage>
        <taxon>Eukaryota</taxon>
        <taxon>Viridiplantae</taxon>
        <taxon>Streptophyta</taxon>
        <taxon>Embryophyta</taxon>
        <taxon>Tracheophyta</taxon>
        <taxon>Spermatophyta</taxon>
        <taxon>Magnoliopsida</taxon>
        <taxon>eudicotyledons</taxon>
        <taxon>Gunneridae</taxon>
        <taxon>Pentapetalae</taxon>
        <taxon>asterids</taxon>
        <taxon>lamiids</taxon>
        <taxon>Solanales</taxon>
        <taxon>Convolvulaceae</taxon>
        <taxon>Cuscuteae</taxon>
        <taxon>Cuscuta</taxon>
        <taxon>Cuscuta subgen. Cuscuta</taxon>
    </lineage>
</organism>
<keyword evidence="3" id="KW-0238">DNA-binding</keyword>
<keyword evidence="4" id="KW-0804">Transcription</keyword>
<dbReference type="EMBL" id="CAMAPF010000108">
    <property type="protein sequence ID" value="CAH9100376.1"/>
    <property type="molecule type" value="Genomic_DNA"/>
</dbReference>
<evidence type="ECO:0000256" key="6">
    <source>
        <dbReference type="SAM" id="MobiDB-lite"/>
    </source>
</evidence>
<feature type="compositionally biased region" description="Basic and acidic residues" evidence="6">
    <location>
        <begin position="185"/>
        <end position="195"/>
    </location>
</feature>
<evidence type="ECO:0000256" key="1">
    <source>
        <dbReference type="ARBA" id="ARBA00004123"/>
    </source>
</evidence>
<evidence type="ECO:0000313" key="9">
    <source>
        <dbReference type="Proteomes" id="UP001152523"/>
    </source>
</evidence>
<dbReference type="Pfam" id="PF02362">
    <property type="entry name" value="B3"/>
    <property type="match status" value="2"/>
</dbReference>
<keyword evidence="9" id="KW-1185">Reference proteome</keyword>
<evidence type="ECO:0000256" key="4">
    <source>
        <dbReference type="ARBA" id="ARBA00023163"/>
    </source>
</evidence>
<comment type="caution">
    <text evidence="8">The sequence shown here is derived from an EMBL/GenBank/DDBJ whole genome shotgun (WGS) entry which is preliminary data.</text>
</comment>
<gene>
    <name evidence="8" type="ORF">CEPIT_LOCUS15267</name>
</gene>
<evidence type="ECO:0000256" key="5">
    <source>
        <dbReference type="ARBA" id="ARBA00023242"/>
    </source>
</evidence>
<name>A0AAV0DGQ5_9ASTE</name>
<protein>
    <recommendedName>
        <fullName evidence="7">TF-B3 domain-containing protein</fullName>
    </recommendedName>
</protein>
<dbReference type="SMART" id="SM01019">
    <property type="entry name" value="B3"/>
    <property type="match status" value="2"/>
</dbReference>
<dbReference type="SUPFAM" id="SSF101936">
    <property type="entry name" value="DNA-binding pseudobarrel domain"/>
    <property type="match status" value="2"/>
</dbReference>
<dbReference type="AlphaFoldDB" id="A0AAV0DGQ5"/>
<dbReference type="InterPro" id="IPR015300">
    <property type="entry name" value="DNA-bd_pseudobarrel_sf"/>
</dbReference>
<dbReference type="Proteomes" id="UP001152523">
    <property type="component" value="Unassembled WGS sequence"/>
</dbReference>
<sequence length="320" mass="36590">MADNVPFSFHRRFCPETCSRTMEIPISYMNSVRREYQQKTLPKVVLLRDSDMNIWSVEITQTEVGVYFKKGWEKLVADYGLKSGHHLIFEYDGKGLFDFLLFDEESNVKIAVAKRAGKNKSGKAPETLPVDSGNNDNASIIQTIKKETDTEVGGNDGGKGKDEEKETVSSDMVKVPHSKRRRQRRDGCAGKKKSKVEIKDVPDHYGLDIFKYGHYTQPTNPYFVTRIHQGKRNNLYIPMDVLQDITLPPSILLRDPRGKEWKTKTKVWSDGRTWLTGGWMHLCRRNLVEINDRLVCEFLPQEEGADVAVLHVTAIIRESA</sequence>
<feature type="compositionally biased region" description="Basic and acidic residues" evidence="6">
    <location>
        <begin position="158"/>
        <end position="168"/>
    </location>
</feature>
<reference evidence="8" key="1">
    <citation type="submission" date="2022-07" db="EMBL/GenBank/DDBJ databases">
        <authorList>
            <person name="Macas J."/>
            <person name="Novak P."/>
            <person name="Neumann P."/>
        </authorList>
    </citation>
    <scope>NUCLEOTIDE SEQUENCE</scope>
</reference>
<feature type="domain" description="TF-B3" evidence="7">
    <location>
        <begin position="220"/>
        <end position="313"/>
    </location>
</feature>
<dbReference type="PROSITE" id="PS50863">
    <property type="entry name" value="B3"/>
    <property type="match status" value="2"/>
</dbReference>
<keyword evidence="2" id="KW-0805">Transcription regulation</keyword>
<proteinExistence type="predicted"/>
<dbReference type="GO" id="GO:0003677">
    <property type="term" value="F:DNA binding"/>
    <property type="evidence" value="ECO:0007669"/>
    <property type="project" value="UniProtKB-KW"/>
</dbReference>
<feature type="domain" description="TF-B3" evidence="7">
    <location>
        <begin position="7"/>
        <end position="105"/>
    </location>
</feature>
<dbReference type="InterPro" id="IPR050655">
    <property type="entry name" value="Plant_B3_domain"/>
</dbReference>
<evidence type="ECO:0000256" key="2">
    <source>
        <dbReference type="ARBA" id="ARBA00023015"/>
    </source>
</evidence>
<evidence type="ECO:0000313" key="8">
    <source>
        <dbReference type="EMBL" id="CAH9100376.1"/>
    </source>
</evidence>
<accession>A0AAV0DGQ5</accession>
<dbReference type="PANTHER" id="PTHR31920">
    <property type="entry name" value="B3 DOMAIN-CONTAINING"/>
    <property type="match status" value="1"/>
</dbReference>
<keyword evidence="5" id="KW-0539">Nucleus</keyword>
<dbReference type="Gene3D" id="2.40.330.10">
    <property type="entry name" value="DNA-binding pseudobarrel domain"/>
    <property type="match status" value="2"/>
</dbReference>
<evidence type="ECO:0000259" key="7">
    <source>
        <dbReference type="PROSITE" id="PS50863"/>
    </source>
</evidence>
<dbReference type="CDD" id="cd10017">
    <property type="entry name" value="B3_DNA"/>
    <property type="match status" value="2"/>
</dbReference>
<dbReference type="InterPro" id="IPR003340">
    <property type="entry name" value="B3_DNA-bd"/>
</dbReference>
<dbReference type="EMBL" id="CAMAPF010000108">
    <property type="protein sequence ID" value="CAH9100378.1"/>
    <property type="molecule type" value="Genomic_DNA"/>
</dbReference>
<feature type="region of interest" description="Disordered" evidence="6">
    <location>
        <begin position="146"/>
        <end position="195"/>
    </location>
</feature>
<comment type="subcellular location">
    <subcellularLocation>
        <location evidence="1">Nucleus</location>
    </subcellularLocation>
</comment>
<evidence type="ECO:0000256" key="3">
    <source>
        <dbReference type="ARBA" id="ARBA00023125"/>
    </source>
</evidence>
<dbReference type="EMBL" id="CAMAPF010000108">
    <property type="protein sequence ID" value="CAH9100380.1"/>
    <property type="molecule type" value="Genomic_DNA"/>
</dbReference>
<dbReference type="PANTHER" id="PTHR31920:SF135">
    <property type="entry name" value="B3 DOMAIN-CONTAINING PROTEIN OS03G0621600-RELATED"/>
    <property type="match status" value="1"/>
</dbReference>
<dbReference type="GO" id="GO:0005634">
    <property type="term" value="C:nucleus"/>
    <property type="evidence" value="ECO:0007669"/>
    <property type="project" value="UniProtKB-SubCell"/>
</dbReference>